<dbReference type="GO" id="GO:0003682">
    <property type="term" value="F:chromatin binding"/>
    <property type="evidence" value="ECO:0007669"/>
    <property type="project" value="TreeGrafter"/>
</dbReference>
<proteinExistence type="inferred from homology"/>
<dbReference type="PANTHER" id="PTHR12585">
    <property type="entry name" value="SCC1 / RAD21 FAMILY MEMBER"/>
    <property type="match status" value="1"/>
</dbReference>
<evidence type="ECO:0000256" key="4">
    <source>
        <dbReference type="SAM" id="MobiDB-lite"/>
    </source>
</evidence>
<dbReference type="SUPFAM" id="SSF46785">
    <property type="entry name" value="Winged helix' DNA-binding domain"/>
    <property type="match status" value="1"/>
</dbReference>
<dbReference type="Proteomes" id="UP001177003">
    <property type="component" value="Chromosome 8"/>
</dbReference>
<dbReference type="InterPro" id="IPR023093">
    <property type="entry name" value="ScpA-like_C"/>
</dbReference>
<dbReference type="Pfam" id="PF04824">
    <property type="entry name" value="Rad21_Rec8"/>
    <property type="match status" value="1"/>
</dbReference>
<organism evidence="7 8">
    <name type="scientific">Lactuca saligna</name>
    <name type="common">Willowleaf lettuce</name>
    <dbReference type="NCBI Taxonomy" id="75948"/>
    <lineage>
        <taxon>Eukaryota</taxon>
        <taxon>Viridiplantae</taxon>
        <taxon>Streptophyta</taxon>
        <taxon>Embryophyta</taxon>
        <taxon>Tracheophyta</taxon>
        <taxon>Spermatophyta</taxon>
        <taxon>Magnoliopsida</taxon>
        <taxon>eudicotyledons</taxon>
        <taxon>Gunneridae</taxon>
        <taxon>Pentapetalae</taxon>
        <taxon>asterids</taxon>
        <taxon>campanulids</taxon>
        <taxon>Asterales</taxon>
        <taxon>Asteraceae</taxon>
        <taxon>Cichorioideae</taxon>
        <taxon>Cichorieae</taxon>
        <taxon>Lactucinae</taxon>
        <taxon>Lactuca</taxon>
    </lineage>
</organism>
<comment type="subcellular location">
    <subcellularLocation>
        <location evidence="1">Nucleus</location>
    </subcellularLocation>
</comment>
<feature type="region of interest" description="Disordered" evidence="4">
    <location>
        <begin position="217"/>
        <end position="281"/>
    </location>
</feature>
<feature type="region of interest" description="Disordered" evidence="4">
    <location>
        <begin position="456"/>
        <end position="502"/>
    </location>
</feature>
<feature type="domain" description="Rad21/Rec8-like protein N-terminal" evidence="6">
    <location>
        <begin position="1"/>
        <end position="102"/>
    </location>
</feature>
<evidence type="ECO:0000313" key="8">
    <source>
        <dbReference type="Proteomes" id="UP001177003"/>
    </source>
</evidence>
<feature type="region of interest" description="Disordered" evidence="4">
    <location>
        <begin position="622"/>
        <end position="676"/>
    </location>
</feature>
<feature type="region of interest" description="Disordered" evidence="4">
    <location>
        <begin position="369"/>
        <end position="414"/>
    </location>
</feature>
<dbReference type="GO" id="GO:0051754">
    <property type="term" value="P:meiotic sister chromatid cohesion, centromeric"/>
    <property type="evidence" value="ECO:0007669"/>
    <property type="project" value="TreeGrafter"/>
</dbReference>
<evidence type="ECO:0000256" key="3">
    <source>
        <dbReference type="ARBA" id="ARBA00023242"/>
    </source>
</evidence>
<dbReference type="InterPro" id="IPR006910">
    <property type="entry name" value="Rad21_Rec8_N"/>
</dbReference>
<keyword evidence="8" id="KW-1185">Reference proteome</keyword>
<dbReference type="AlphaFoldDB" id="A0AA35ZND0"/>
<feature type="compositionally biased region" description="Basic residues" evidence="4">
    <location>
        <begin position="270"/>
        <end position="281"/>
    </location>
</feature>
<dbReference type="InterPro" id="IPR039781">
    <property type="entry name" value="Rad21/Rec8-like"/>
</dbReference>
<dbReference type="Pfam" id="PF04825">
    <property type="entry name" value="Rad21_Rec8_N"/>
    <property type="match status" value="1"/>
</dbReference>
<dbReference type="InterPro" id="IPR006909">
    <property type="entry name" value="Rad21/Rec8_C_eu"/>
</dbReference>
<dbReference type="GO" id="GO:0005634">
    <property type="term" value="C:nucleus"/>
    <property type="evidence" value="ECO:0007669"/>
    <property type="project" value="UniProtKB-SubCell"/>
</dbReference>
<evidence type="ECO:0000256" key="1">
    <source>
        <dbReference type="ARBA" id="ARBA00004123"/>
    </source>
</evidence>
<sequence length="676" mass="75023">MFYSHQLLARKAPLGQIWMAATMHAKINRRKLDKLNIINICEEILNPSVPMALRLSGILMGGVVIVYERKVKILYEDVTRFLMEINEAWKVKTVRDPTILPKGKSHAKYEDVTLPDNIPTDLGEIEQPLQFSNSETQRGFHRSAYTEMKLDSINEAYISHNQGKKDIPQDHHQANIDDITMCDKFDSHQTEAGLFNLFERFDIDEDEETQMNSAFHDHTDIPNTLVPSPPPQEPQIQNPDEIHEQHPGEIPNPQVSDEDKAQYNSPHNSPQRRKPTRRTTRRVTTTLMDHGQTIIPGPMYQFWLQNTSDIVSRRGQKRKLMRNNTHSVKIARLMDLPPVSLVCGLVGNNDIYYPLPILKLWTKSIQPLHDSPSGNNSPPHPPAPSSSSPAERNNYHDPISPPFEDNHGEVGSGSLGVSIENIRVNIMDNNEVMPPPIPVEKSTSNHVNSGVSLSAVNRGTVTPSNSGDDVRSMPSAEIAPHGSDVNSGRSNKKRLFSSTRRSGSNLEPVVEELYGNYSDPIFKLSELSENQNDLVVETGTGPTQTQKDPIPDQPVEQLTDSIRMQLKMHFDAPGSPQTESLNQLALGLNRKAAAGLFYQTCVMATRCFIRVEQRVAYGDILISRGPDSTPVSGSESDPDGEASEADDGSEAAPCDESESDGKAVGVWGDTGSVHTV</sequence>
<reference evidence="7" key="1">
    <citation type="submission" date="2023-04" db="EMBL/GenBank/DDBJ databases">
        <authorList>
            <person name="Vijverberg K."/>
            <person name="Xiong W."/>
            <person name="Schranz E."/>
        </authorList>
    </citation>
    <scope>NUCLEOTIDE SEQUENCE</scope>
</reference>
<gene>
    <name evidence="7" type="ORF">LSALG_LOCUS34787</name>
</gene>
<evidence type="ECO:0000256" key="2">
    <source>
        <dbReference type="ARBA" id="ARBA00009870"/>
    </source>
</evidence>
<comment type="similarity">
    <text evidence="2">Belongs to the rad21 family.</text>
</comment>
<keyword evidence="3" id="KW-0539">Nucleus</keyword>
<dbReference type="EMBL" id="OX465084">
    <property type="protein sequence ID" value="CAI9295868.1"/>
    <property type="molecule type" value="Genomic_DNA"/>
</dbReference>
<evidence type="ECO:0000313" key="7">
    <source>
        <dbReference type="EMBL" id="CAI9295868.1"/>
    </source>
</evidence>
<protein>
    <recommendedName>
        <fullName evidence="9">Sister chromatid cohesion 1 protein 1</fullName>
    </recommendedName>
</protein>
<evidence type="ECO:0008006" key="9">
    <source>
        <dbReference type="Google" id="ProtNLM"/>
    </source>
</evidence>
<feature type="compositionally biased region" description="Polar residues" evidence="4">
    <location>
        <begin position="456"/>
        <end position="467"/>
    </location>
</feature>
<name>A0AA35ZND0_LACSI</name>
<dbReference type="GO" id="GO:0008278">
    <property type="term" value="C:cohesin complex"/>
    <property type="evidence" value="ECO:0007669"/>
    <property type="project" value="InterPro"/>
</dbReference>
<dbReference type="InterPro" id="IPR036390">
    <property type="entry name" value="WH_DNA-bd_sf"/>
</dbReference>
<evidence type="ECO:0000259" key="5">
    <source>
        <dbReference type="Pfam" id="PF04824"/>
    </source>
</evidence>
<feature type="compositionally biased region" description="Acidic residues" evidence="4">
    <location>
        <begin position="636"/>
        <end position="658"/>
    </location>
</feature>
<evidence type="ECO:0000259" key="6">
    <source>
        <dbReference type="Pfam" id="PF04825"/>
    </source>
</evidence>
<accession>A0AA35ZND0</accession>
<feature type="domain" description="Rad21/Rec8-like protein C-terminal eukaryotic" evidence="5">
    <location>
        <begin position="576"/>
        <end position="627"/>
    </location>
</feature>
<dbReference type="Gene3D" id="1.10.10.580">
    <property type="entry name" value="Structural maintenance of chromosome 1. Chain E"/>
    <property type="match status" value="1"/>
</dbReference>
<dbReference type="PANTHER" id="PTHR12585:SF64">
    <property type="entry name" value="SISTER CHROMATID COHESION 1 PROTEIN 1"/>
    <property type="match status" value="1"/>
</dbReference>